<gene>
    <name evidence="2" type="ORF">GCM10025782_16590</name>
</gene>
<dbReference type="Gene3D" id="3.90.660.10">
    <property type="match status" value="1"/>
</dbReference>
<sequence>MDTMPAPRRAVIGSGIAGLAAAHVLSTRGPVTLYEADARLGGHADTHEVEVGGRTLGIDTGFIVHNDRTYPTLLRLFGELGVATQESDMSMSVRDDESGLEYAGAKKAKGLFPRRSNLTDRAYLRMLTEVRAFHREARAVLGRTAGDDDRDETLGAFAERVGFTPYFVRHFLEPVVGAVWSCDPALSLDYPARYLFEFLDHHGMLTVFGSPTWRTVTGGSKRYVEALAAGLDEVRLSSPVRSVVETPLGVVVEDARGGSETYDAVVVAVHPHQALAMLSEATPSQREVLGAIHYSSNVAQLHTDESVLPRSDGARASWNYWRRPAADAGTGVLVTYDLTRLQRLDVQGPRFLVTLNGVDCVDQSKVIDTMHYEHPLYTPESVAAQRRLPGINTERIAFAGAYHGWGFHEDGARSGVRAAAALGIDWHEPAGRPVPTEAAVR</sequence>
<dbReference type="InterPro" id="IPR002937">
    <property type="entry name" value="Amino_oxidase"/>
</dbReference>
<dbReference type="SUPFAM" id="SSF51905">
    <property type="entry name" value="FAD/NAD(P)-binding domain"/>
    <property type="match status" value="1"/>
</dbReference>
<comment type="caution">
    <text evidence="2">The sequence shown here is derived from an EMBL/GenBank/DDBJ whole genome shotgun (WGS) entry which is preliminary data.</text>
</comment>
<dbReference type="Gene3D" id="1.10.405.10">
    <property type="entry name" value="Guanine Nucleotide Dissociation Inhibitor, domain 1"/>
    <property type="match status" value="1"/>
</dbReference>
<feature type="domain" description="Amine oxidase" evidence="1">
    <location>
        <begin position="16"/>
        <end position="336"/>
    </location>
</feature>
<accession>A0ABP8Y3L6</accession>
<dbReference type="PANTHER" id="PTHR42923">
    <property type="entry name" value="PROTOPORPHYRINOGEN OXIDASE"/>
    <property type="match status" value="1"/>
</dbReference>
<protein>
    <submittedName>
        <fullName evidence="2">NAD(P)/FAD-dependent oxidoreductase</fullName>
    </submittedName>
</protein>
<dbReference type="EMBL" id="BAABLO010000004">
    <property type="protein sequence ID" value="GAA4719845.1"/>
    <property type="molecule type" value="Genomic_DNA"/>
</dbReference>
<dbReference type="Gene3D" id="3.50.50.60">
    <property type="entry name" value="FAD/NAD(P)-binding domain"/>
    <property type="match status" value="1"/>
</dbReference>
<dbReference type="PANTHER" id="PTHR42923:SF17">
    <property type="entry name" value="AMINE OXIDASE DOMAIN-CONTAINING PROTEIN"/>
    <property type="match status" value="1"/>
</dbReference>
<organism evidence="2 3">
    <name type="scientific">Pedococcus ginsenosidimutans</name>
    <dbReference type="NCBI Taxonomy" id="490570"/>
    <lineage>
        <taxon>Bacteria</taxon>
        <taxon>Bacillati</taxon>
        <taxon>Actinomycetota</taxon>
        <taxon>Actinomycetes</taxon>
        <taxon>Micrococcales</taxon>
        <taxon>Intrasporangiaceae</taxon>
        <taxon>Pedococcus</taxon>
    </lineage>
</organism>
<evidence type="ECO:0000313" key="3">
    <source>
        <dbReference type="Proteomes" id="UP001500556"/>
    </source>
</evidence>
<evidence type="ECO:0000313" key="2">
    <source>
        <dbReference type="EMBL" id="GAA4719845.1"/>
    </source>
</evidence>
<dbReference type="InterPro" id="IPR036188">
    <property type="entry name" value="FAD/NAD-bd_sf"/>
</dbReference>
<dbReference type="Pfam" id="PF01593">
    <property type="entry name" value="Amino_oxidase"/>
    <property type="match status" value="1"/>
</dbReference>
<evidence type="ECO:0000259" key="1">
    <source>
        <dbReference type="Pfam" id="PF01593"/>
    </source>
</evidence>
<reference evidence="3" key="1">
    <citation type="journal article" date="2019" name="Int. J. Syst. Evol. Microbiol.">
        <title>The Global Catalogue of Microorganisms (GCM) 10K type strain sequencing project: providing services to taxonomists for standard genome sequencing and annotation.</title>
        <authorList>
            <consortium name="The Broad Institute Genomics Platform"/>
            <consortium name="The Broad Institute Genome Sequencing Center for Infectious Disease"/>
            <person name="Wu L."/>
            <person name="Ma J."/>
        </authorList>
    </citation>
    <scope>NUCLEOTIDE SEQUENCE [LARGE SCALE GENOMIC DNA]</scope>
    <source>
        <strain evidence="3">JCM 18961</strain>
    </source>
</reference>
<keyword evidence="3" id="KW-1185">Reference proteome</keyword>
<dbReference type="InterPro" id="IPR050464">
    <property type="entry name" value="Zeta_carotene_desat/Oxidored"/>
</dbReference>
<name>A0ABP8Y3L6_9MICO</name>
<dbReference type="Proteomes" id="UP001500556">
    <property type="component" value="Unassembled WGS sequence"/>
</dbReference>
<proteinExistence type="predicted"/>